<name>A0AAQ3WQZ7_PASNO</name>
<dbReference type="Pfam" id="PF00646">
    <property type="entry name" value="F-box"/>
    <property type="match status" value="1"/>
</dbReference>
<feature type="domain" description="F-box" evidence="1">
    <location>
        <begin position="2"/>
        <end position="48"/>
    </location>
</feature>
<dbReference type="Pfam" id="PF08268">
    <property type="entry name" value="FBA_3"/>
    <property type="match status" value="1"/>
</dbReference>
<protein>
    <recommendedName>
        <fullName evidence="1">F-box domain-containing protein</fullName>
    </recommendedName>
</protein>
<evidence type="ECO:0000313" key="3">
    <source>
        <dbReference type="Proteomes" id="UP001341281"/>
    </source>
</evidence>
<evidence type="ECO:0000313" key="2">
    <source>
        <dbReference type="EMBL" id="WVZ70842.1"/>
    </source>
</evidence>
<dbReference type="PANTHER" id="PTHR31111">
    <property type="entry name" value="BNAA05G37150D PROTEIN-RELATED"/>
    <property type="match status" value="1"/>
</dbReference>
<organism evidence="2 3">
    <name type="scientific">Paspalum notatum var. saurae</name>
    <dbReference type="NCBI Taxonomy" id="547442"/>
    <lineage>
        <taxon>Eukaryota</taxon>
        <taxon>Viridiplantae</taxon>
        <taxon>Streptophyta</taxon>
        <taxon>Embryophyta</taxon>
        <taxon>Tracheophyta</taxon>
        <taxon>Spermatophyta</taxon>
        <taxon>Magnoliopsida</taxon>
        <taxon>Liliopsida</taxon>
        <taxon>Poales</taxon>
        <taxon>Poaceae</taxon>
        <taxon>PACMAD clade</taxon>
        <taxon>Panicoideae</taxon>
        <taxon>Andropogonodae</taxon>
        <taxon>Paspaleae</taxon>
        <taxon>Paspalinae</taxon>
        <taxon>Paspalum</taxon>
    </lineage>
</organism>
<dbReference type="PROSITE" id="PS50181">
    <property type="entry name" value="FBOX"/>
    <property type="match status" value="1"/>
</dbReference>
<dbReference type="Proteomes" id="UP001341281">
    <property type="component" value="Chromosome 04"/>
</dbReference>
<dbReference type="SMART" id="SM00256">
    <property type="entry name" value="FBOX"/>
    <property type="match status" value="1"/>
</dbReference>
<gene>
    <name evidence="2" type="ORF">U9M48_019478</name>
</gene>
<dbReference type="InterPro" id="IPR013187">
    <property type="entry name" value="F-box-assoc_dom_typ3"/>
</dbReference>
<dbReference type="SUPFAM" id="SSF81383">
    <property type="entry name" value="F-box domain"/>
    <property type="match status" value="1"/>
</dbReference>
<evidence type="ECO:0000259" key="1">
    <source>
        <dbReference type="PROSITE" id="PS50181"/>
    </source>
</evidence>
<accession>A0AAQ3WQZ7</accession>
<dbReference type="PANTHER" id="PTHR31111:SF133">
    <property type="entry name" value="OS07G0196600 PROTEIN"/>
    <property type="match status" value="1"/>
</dbReference>
<sequence>MDYKPVDLPQDVMYEILLHLPAKTLCRLRAVCRPWRSLISSAMFIAAHAARRPRPHLIACYDDGEEHKIGFCIMDLSGQMIKQVHRKEADKITDMSSDLVCIRTLLHNYRLVNPATGAVYRLSRHLAQEHVDQGFKLRDYTRSQHMFGFEAKKGEYKVLRKLERPYHATDTPLFEVYTLNSKRPARWRAKQGPPLSALLGDWTIIDGVVYVLNDYLCFNMILFDQQVTTEQYWIVSFDLETEEWRPNIRGPSSLIVDDEAADRFDGHNYGDGPKRISLTKLDASLVIFVGMTTCMDMWFLMDGFWVKKCSVLFDLHIHPLNLHPLR</sequence>
<dbReference type="Gene3D" id="1.20.1280.50">
    <property type="match status" value="1"/>
</dbReference>
<dbReference type="InterPro" id="IPR001810">
    <property type="entry name" value="F-box_dom"/>
</dbReference>
<proteinExistence type="predicted"/>
<dbReference type="CDD" id="cd22157">
    <property type="entry name" value="F-box_AtFBW1-like"/>
    <property type="match status" value="1"/>
</dbReference>
<keyword evidence="3" id="KW-1185">Reference proteome</keyword>
<dbReference type="AlphaFoldDB" id="A0AAQ3WQZ7"/>
<dbReference type="InterPro" id="IPR036047">
    <property type="entry name" value="F-box-like_dom_sf"/>
</dbReference>
<dbReference type="EMBL" id="CP144748">
    <property type="protein sequence ID" value="WVZ70842.1"/>
    <property type="molecule type" value="Genomic_DNA"/>
</dbReference>
<reference evidence="2 3" key="1">
    <citation type="submission" date="2024-02" db="EMBL/GenBank/DDBJ databases">
        <title>High-quality chromosome-scale genome assembly of Pensacola bahiagrass (Paspalum notatum Flugge var. saurae).</title>
        <authorList>
            <person name="Vega J.M."/>
            <person name="Podio M."/>
            <person name="Orjuela J."/>
            <person name="Siena L.A."/>
            <person name="Pessino S.C."/>
            <person name="Combes M.C."/>
            <person name="Mariac C."/>
            <person name="Albertini E."/>
            <person name="Pupilli F."/>
            <person name="Ortiz J.P.A."/>
            <person name="Leblanc O."/>
        </authorList>
    </citation>
    <scope>NUCLEOTIDE SEQUENCE [LARGE SCALE GENOMIC DNA]</scope>
    <source>
        <strain evidence="2">R1</strain>
        <tissue evidence="2">Leaf</tissue>
    </source>
</reference>